<dbReference type="PROSITE" id="PS51707">
    <property type="entry name" value="CYTH"/>
    <property type="match status" value="1"/>
</dbReference>
<dbReference type="InterPro" id="IPR023577">
    <property type="entry name" value="CYTH_domain"/>
</dbReference>
<dbReference type="PANTHER" id="PTHR39339">
    <property type="entry name" value="SLR1444 PROTEIN"/>
    <property type="match status" value="1"/>
</dbReference>
<dbReference type="Gene3D" id="2.40.320.10">
    <property type="entry name" value="Hypothetical Protein Pfu-838710-001"/>
    <property type="match status" value="1"/>
</dbReference>
<dbReference type="Gene3D" id="1.40.20.10">
    <property type="entry name" value="CHAD domain"/>
    <property type="match status" value="1"/>
</dbReference>
<dbReference type="RefSeq" id="WP_055471238.1">
    <property type="nucleotide sequence ID" value="NZ_JBIRWE010000005.1"/>
</dbReference>
<dbReference type="SMART" id="SM01118">
    <property type="entry name" value="CYTH"/>
    <property type="match status" value="1"/>
</dbReference>
<sequence length="538" mass="58797">MADRVREIERKYEATEGGLPDLTAAAGVADVVDRGVASLDATYHDTGTERLAADGITLRRRTGGGDAGWHLKLPLAEDTREEIRAPLTDRLPRELAALVRSRVRRAPLVPVMRLRSERKLRQLLDADGRLLAEVSVDAVSAERPTGDGAGPTAHWTEIEVELAEGADPAVLDAVERQLRKAGIRRAPGPSKLARALAETRPGPRQKAKPVKPAKTAEPAKTGKKARTAKTAKPAKPSEKPKKRVATAGDQILDYVRAQAAALVELDPAVRRELPDSVHRMRVATRRLRSAFRSFGKVLDRAATDPIADELKWLAAELGVDRDREVLTARLYERLGELPKPLLIGPVRGRLRTWSGTRRRGARRHVTAVLDSDRYFDLLDSLDALLADPPLRPAAARPALEVVPGAVLRDFDRLEARMRAALAAPVGPERDLAMHEARKAAKRARYSAETARPAIGKPARRFVHHMKALQDVLGDHQDSVVAREALRELALQAQAAGESGFTFGVLYGHEEARATTRESELAGAWAEAADPRRRAGLRA</sequence>
<evidence type="ECO:0000256" key="1">
    <source>
        <dbReference type="SAM" id="MobiDB-lite"/>
    </source>
</evidence>
<dbReference type="Pfam" id="PF01928">
    <property type="entry name" value="CYTH"/>
    <property type="match status" value="1"/>
</dbReference>
<dbReference type="PANTHER" id="PTHR39339:SF1">
    <property type="entry name" value="CHAD DOMAIN-CONTAINING PROTEIN"/>
    <property type="match status" value="1"/>
</dbReference>
<dbReference type="Proteomes" id="UP001611548">
    <property type="component" value="Unassembled WGS sequence"/>
</dbReference>
<reference evidence="4 5" key="1">
    <citation type="submission" date="2024-10" db="EMBL/GenBank/DDBJ databases">
        <title>The Natural Products Discovery Center: Release of the First 8490 Sequenced Strains for Exploring Actinobacteria Biosynthetic Diversity.</title>
        <authorList>
            <person name="Kalkreuter E."/>
            <person name="Kautsar S.A."/>
            <person name="Yang D."/>
            <person name="Bader C.D."/>
            <person name="Teijaro C.N."/>
            <person name="Fluegel L."/>
            <person name="Davis C.M."/>
            <person name="Simpson J.R."/>
            <person name="Lauterbach L."/>
            <person name="Steele A.D."/>
            <person name="Gui C."/>
            <person name="Meng S."/>
            <person name="Li G."/>
            <person name="Viehrig K."/>
            <person name="Ye F."/>
            <person name="Su P."/>
            <person name="Kiefer A.F."/>
            <person name="Nichols A."/>
            <person name="Cepeda A.J."/>
            <person name="Yan W."/>
            <person name="Fan B."/>
            <person name="Jiang Y."/>
            <person name="Adhikari A."/>
            <person name="Zheng C.-J."/>
            <person name="Schuster L."/>
            <person name="Cowan T.M."/>
            <person name="Smanski M.J."/>
            <person name="Chevrette M.G."/>
            <person name="De Carvalho L.P.S."/>
            <person name="Shen B."/>
        </authorList>
    </citation>
    <scope>NUCLEOTIDE SEQUENCE [LARGE SCALE GENOMIC DNA]</scope>
    <source>
        <strain evidence="4 5">NPDC020327</strain>
    </source>
</reference>
<dbReference type="CDD" id="cd07374">
    <property type="entry name" value="CYTH-like_Pase"/>
    <property type="match status" value="1"/>
</dbReference>
<protein>
    <submittedName>
        <fullName evidence="4">CHAD domain-containing protein</fullName>
    </submittedName>
</protein>
<evidence type="ECO:0000313" key="4">
    <source>
        <dbReference type="EMBL" id="MFI1965097.1"/>
    </source>
</evidence>
<evidence type="ECO:0000259" key="2">
    <source>
        <dbReference type="PROSITE" id="PS51707"/>
    </source>
</evidence>
<evidence type="ECO:0000313" key="5">
    <source>
        <dbReference type="Proteomes" id="UP001611548"/>
    </source>
</evidence>
<dbReference type="InterPro" id="IPR007899">
    <property type="entry name" value="CHAD_dom"/>
</dbReference>
<dbReference type="SMART" id="SM00880">
    <property type="entry name" value="CHAD"/>
    <property type="match status" value="1"/>
</dbReference>
<comment type="caution">
    <text evidence="4">The sequence shown here is derived from an EMBL/GenBank/DDBJ whole genome shotgun (WGS) entry which is preliminary data.</text>
</comment>
<dbReference type="PROSITE" id="PS51708">
    <property type="entry name" value="CHAD"/>
    <property type="match status" value="1"/>
</dbReference>
<dbReference type="SUPFAM" id="SSF55154">
    <property type="entry name" value="CYTH-like phosphatases"/>
    <property type="match status" value="1"/>
</dbReference>
<feature type="domain" description="CHAD" evidence="3">
    <location>
        <begin position="244"/>
        <end position="529"/>
    </location>
</feature>
<keyword evidence="5" id="KW-1185">Reference proteome</keyword>
<dbReference type="InterPro" id="IPR038186">
    <property type="entry name" value="CHAD_dom_sf"/>
</dbReference>
<proteinExistence type="predicted"/>
<gene>
    <name evidence="4" type="ORF">ACH429_13440</name>
</gene>
<evidence type="ECO:0000259" key="3">
    <source>
        <dbReference type="PROSITE" id="PS51708"/>
    </source>
</evidence>
<accession>A0ABW7UUJ9</accession>
<dbReference type="EMBL" id="JBIRWE010000005">
    <property type="protein sequence ID" value="MFI1965097.1"/>
    <property type="molecule type" value="Genomic_DNA"/>
</dbReference>
<feature type="region of interest" description="Disordered" evidence="1">
    <location>
        <begin position="182"/>
        <end position="245"/>
    </location>
</feature>
<dbReference type="Pfam" id="PF05235">
    <property type="entry name" value="CHAD"/>
    <property type="match status" value="1"/>
</dbReference>
<dbReference type="InterPro" id="IPR033469">
    <property type="entry name" value="CYTH-like_dom_sf"/>
</dbReference>
<feature type="domain" description="CYTH" evidence="2">
    <location>
        <begin position="5"/>
        <end position="202"/>
    </location>
</feature>
<name>A0ABW7UUJ9_9ACTN</name>
<organism evidence="4 5">
    <name type="scientific">Streptomyces pathocidini</name>
    <dbReference type="NCBI Taxonomy" id="1650571"/>
    <lineage>
        <taxon>Bacteria</taxon>
        <taxon>Bacillati</taxon>
        <taxon>Actinomycetota</taxon>
        <taxon>Actinomycetes</taxon>
        <taxon>Kitasatosporales</taxon>
        <taxon>Streptomycetaceae</taxon>
        <taxon>Streptomyces</taxon>
    </lineage>
</organism>